<dbReference type="SUPFAM" id="SSF55874">
    <property type="entry name" value="ATPase domain of HSP90 chaperone/DNA topoisomerase II/histidine kinase"/>
    <property type="match status" value="1"/>
</dbReference>
<dbReference type="KEGG" id="prn:BW723_08310"/>
<dbReference type="InterPro" id="IPR036097">
    <property type="entry name" value="HisK_dim/P_sf"/>
</dbReference>
<dbReference type="InterPro" id="IPR003594">
    <property type="entry name" value="HATPase_dom"/>
</dbReference>
<evidence type="ECO:0000313" key="7">
    <source>
        <dbReference type="Proteomes" id="UP000092612"/>
    </source>
</evidence>
<dbReference type="CDD" id="cd00082">
    <property type="entry name" value="HisKA"/>
    <property type="match status" value="1"/>
</dbReference>
<dbReference type="PROSITE" id="PS50109">
    <property type="entry name" value="HIS_KIN"/>
    <property type="match status" value="1"/>
</dbReference>
<keyword evidence="4" id="KW-1133">Transmembrane helix</keyword>
<keyword evidence="7" id="KW-1185">Reference proteome</keyword>
<dbReference type="Gene3D" id="3.30.565.10">
    <property type="entry name" value="Histidine kinase-like ATPase, C-terminal domain"/>
    <property type="match status" value="1"/>
</dbReference>
<reference evidence="7" key="1">
    <citation type="submission" date="2016-02" db="EMBL/GenBank/DDBJ databases">
        <title>Paenibacillus sp. LPB0068, isolated from Crassostrea gigas.</title>
        <authorList>
            <person name="Shin S.-K."/>
            <person name="Yi H."/>
        </authorList>
    </citation>
    <scope>NUCLEOTIDE SEQUENCE [LARGE SCALE GENOMIC DNA]</scope>
    <source>
        <strain evidence="7">KCTC 23969</strain>
    </source>
</reference>
<feature type="transmembrane region" description="Helical" evidence="4">
    <location>
        <begin position="9"/>
        <end position="29"/>
    </location>
</feature>
<keyword evidence="6" id="KW-0418">Kinase</keyword>
<dbReference type="SMART" id="SM00388">
    <property type="entry name" value="HisKA"/>
    <property type="match status" value="1"/>
</dbReference>
<dbReference type="PANTHER" id="PTHR43547">
    <property type="entry name" value="TWO-COMPONENT HISTIDINE KINASE"/>
    <property type="match status" value="1"/>
</dbReference>
<dbReference type="SMART" id="SM00387">
    <property type="entry name" value="HATPase_c"/>
    <property type="match status" value="1"/>
</dbReference>
<feature type="domain" description="Histidine kinase" evidence="5">
    <location>
        <begin position="323"/>
        <end position="536"/>
    </location>
</feature>
<evidence type="ECO:0000313" key="6">
    <source>
        <dbReference type="EMBL" id="OBY67578.1"/>
    </source>
</evidence>
<dbReference type="PANTHER" id="PTHR43547:SF2">
    <property type="entry name" value="HYBRID SIGNAL TRANSDUCTION HISTIDINE KINASE C"/>
    <property type="match status" value="1"/>
</dbReference>
<dbReference type="GO" id="GO:0000155">
    <property type="term" value="F:phosphorelay sensor kinase activity"/>
    <property type="evidence" value="ECO:0007669"/>
    <property type="project" value="InterPro"/>
</dbReference>
<dbReference type="Pfam" id="PF02518">
    <property type="entry name" value="HATPase_c"/>
    <property type="match status" value="1"/>
</dbReference>
<dbReference type="InterPro" id="IPR003661">
    <property type="entry name" value="HisK_dim/P_dom"/>
</dbReference>
<evidence type="ECO:0000256" key="1">
    <source>
        <dbReference type="ARBA" id="ARBA00000085"/>
    </source>
</evidence>
<dbReference type="Pfam" id="PF00512">
    <property type="entry name" value="HisKA"/>
    <property type="match status" value="1"/>
</dbReference>
<evidence type="ECO:0000256" key="3">
    <source>
        <dbReference type="ARBA" id="ARBA00022553"/>
    </source>
</evidence>
<dbReference type="InterPro" id="IPR036890">
    <property type="entry name" value="HATPase_C_sf"/>
</dbReference>
<evidence type="ECO:0000256" key="4">
    <source>
        <dbReference type="SAM" id="Phobius"/>
    </source>
</evidence>
<organism evidence="6 7">
    <name type="scientific">Polaribacter reichenbachii</name>
    <dbReference type="NCBI Taxonomy" id="996801"/>
    <lineage>
        <taxon>Bacteria</taxon>
        <taxon>Pseudomonadati</taxon>
        <taxon>Bacteroidota</taxon>
        <taxon>Flavobacteriia</taxon>
        <taxon>Flavobacteriales</taxon>
        <taxon>Flavobacteriaceae</taxon>
    </lineage>
</organism>
<accession>A0A1B8U6Y1</accession>
<evidence type="ECO:0000259" key="5">
    <source>
        <dbReference type="PROSITE" id="PS50109"/>
    </source>
</evidence>
<dbReference type="EC" id="2.7.13.3" evidence="2"/>
<protein>
    <recommendedName>
        <fullName evidence="2">histidine kinase</fullName>
        <ecNumber evidence="2">2.7.13.3</ecNumber>
    </recommendedName>
</protein>
<keyword evidence="4" id="KW-0472">Membrane</keyword>
<dbReference type="STRING" id="996801.BW723_08310"/>
<sequence length="536" mass="61693">MNTQKHKWIFYFITTTIITTIAVQCYWNYKNYEENKQRVANEIQLSLDNAVEEYFSTLAKNDFLTIIKSNNNDKDVKVSVDNSFDSIIKKLKKSRTKTDQAKFTINSIQISSDENFSQEKIDSMMLDTKELITELNNKQDSIKLSQSNTDKIKSFTQFTDNKNGVHFDESGKKSSVKYYKGKAAADSLKLMTNLKPIFISFLDQSLDYHKIDSLIENQLSTKGINLKTSFYHLKKDTIFKRTKDTTLVDENFSVNSKSTYLKDNQAYKLYYSNPSYEALKRSFGGIFLSLILSLLIISCLFYLLKTINQQKELATIKNDLISNITHEFKTPIATVSTAIEAIENFNVLEDKEKTKKYLSMSSIQLKKLHQMVEKLLETATLDSEQLLLKKETIDVVEMTEKLVHKHQLLANKKTLNFSWNLQPIYLNVDVFHFENVISNLIDNAIKYGGNTIDININSILNSTEITIADDGNGIEKNQQEKIFDKFYRVPKGNTHDVKGFGIGLYYCKKIIEKHFGSIFLSSDKNQTIFKTTIPNV</sequence>
<dbReference type="Proteomes" id="UP000092612">
    <property type="component" value="Unassembled WGS sequence"/>
</dbReference>
<dbReference type="InterPro" id="IPR005467">
    <property type="entry name" value="His_kinase_dom"/>
</dbReference>
<dbReference type="InterPro" id="IPR004358">
    <property type="entry name" value="Sig_transdc_His_kin-like_C"/>
</dbReference>
<gene>
    <name evidence="6" type="ORF">LPB301_01180</name>
</gene>
<keyword evidence="6" id="KW-0808">Transferase</keyword>
<comment type="catalytic activity">
    <reaction evidence="1">
        <text>ATP + protein L-histidine = ADP + protein N-phospho-L-histidine.</text>
        <dbReference type="EC" id="2.7.13.3"/>
    </reaction>
</comment>
<dbReference type="OrthoDB" id="1933776at2"/>
<keyword evidence="4" id="KW-0812">Transmembrane</keyword>
<feature type="transmembrane region" description="Helical" evidence="4">
    <location>
        <begin position="283"/>
        <end position="304"/>
    </location>
</feature>
<proteinExistence type="predicted"/>
<dbReference type="AlphaFoldDB" id="A0A1B8U6Y1"/>
<dbReference type="PRINTS" id="PR00344">
    <property type="entry name" value="BCTRLSENSOR"/>
</dbReference>
<comment type="caution">
    <text evidence="6">The sequence shown here is derived from an EMBL/GenBank/DDBJ whole genome shotgun (WGS) entry which is preliminary data.</text>
</comment>
<dbReference type="SUPFAM" id="SSF47384">
    <property type="entry name" value="Homodimeric domain of signal transducing histidine kinase"/>
    <property type="match status" value="1"/>
</dbReference>
<evidence type="ECO:0000256" key="2">
    <source>
        <dbReference type="ARBA" id="ARBA00012438"/>
    </source>
</evidence>
<keyword evidence="3" id="KW-0597">Phosphoprotein</keyword>
<dbReference type="CDD" id="cd00075">
    <property type="entry name" value="HATPase"/>
    <property type="match status" value="1"/>
</dbReference>
<name>A0A1B8U6Y1_9FLAO</name>
<dbReference type="RefSeq" id="WP_068356174.1">
    <property type="nucleotide sequence ID" value="NZ_CP019337.1"/>
</dbReference>
<dbReference type="Gene3D" id="1.10.287.130">
    <property type="match status" value="1"/>
</dbReference>
<dbReference type="EMBL" id="LSFL01000003">
    <property type="protein sequence ID" value="OBY67578.1"/>
    <property type="molecule type" value="Genomic_DNA"/>
</dbReference>